<evidence type="ECO:0000256" key="3">
    <source>
        <dbReference type="ARBA" id="ARBA00022490"/>
    </source>
</evidence>
<dbReference type="SUPFAM" id="SSF53623">
    <property type="entry name" value="MurD-like peptide ligases, catalytic domain"/>
    <property type="match status" value="1"/>
</dbReference>
<dbReference type="Proteomes" id="UP000317839">
    <property type="component" value="Unassembled WGS sequence"/>
</dbReference>
<feature type="binding site" evidence="7">
    <location>
        <begin position="115"/>
        <end position="121"/>
    </location>
    <ligand>
        <name>ATP</name>
        <dbReference type="ChEBI" id="CHEBI:30616"/>
    </ligand>
</feature>
<dbReference type="UniPathway" id="UPA00219"/>
<comment type="function">
    <text evidence="7 8">Cell wall formation. Catalyzes the addition of glutamate to the nucleotide precursor UDP-N-acetylmuramoyl-L-alanine (UMA).</text>
</comment>
<comment type="catalytic activity">
    <reaction evidence="7 8">
        <text>UDP-N-acetyl-alpha-D-muramoyl-L-alanine + D-glutamate + ATP = UDP-N-acetyl-alpha-D-muramoyl-L-alanyl-D-glutamate + ADP + phosphate + H(+)</text>
        <dbReference type="Rhea" id="RHEA:16429"/>
        <dbReference type="ChEBI" id="CHEBI:15378"/>
        <dbReference type="ChEBI" id="CHEBI:29986"/>
        <dbReference type="ChEBI" id="CHEBI:30616"/>
        <dbReference type="ChEBI" id="CHEBI:43474"/>
        <dbReference type="ChEBI" id="CHEBI:83898"/>
        <dbReference type="ChEBI" id="CHEBI:83900"/>
        <dbReference type="ChEBI" id="CHEBI:456216"/>
        <dbReference type="EC" id="6.3.2.9"/>
    </reaction>
</comment>
<dbReference type="Gene3D" id="3.40.50.720">
    <property type="entry name" value="NAD(P)-binding Rossmann-like Domain"/>
    <property type="match status" value="1"/>
</dbReference>
<dbReference type="GO" id="GO:0005524">
    <property type="term" value="F:ATP binding"/>
    <property type="evidence" value="ECO:0007669"/>
    <property type="project" value="UniProtKB-UniRule"/>
</dbReference>
<dbReference type="PANTHER" id="PTHR43692">
    <property type="entry name" value="UDP-N-ACETYLMURAMOYLALANINE--D-GLUTAMATE LIGASE"/>
    <property type="match status" value="1"/>
</dbReference>
<sequence>MDKSQQKLVGVFGLGMSGLAAARYLQRTDQQFFVVDTRAKPPGEKELASLNNCFSHYFGDIPQELLNSANMIIVSPGIDSNIAPLNQARKNGVDIVGDVEIFARQTKGKIVAITGSNGKSTVTDLTYQLLKAAGANVAIGGNFGVPVLDFLPLDQADIYVLELSSFQLDTTRSLKAEVATVLNISEDHMDRYTDLTAYQNSKLTIYQGAKKCVVNLDDKQTDYRGDRNRKQDNEISNVVEFSLTNHDAKYHTEMVDKRIALLNEEQVIVYADQLKISGAHNLSNALAAIALVKELGFSFCDSMNKCLRNYSGLAHRFELVESANNCVWINDSKATNVGATLAALNGIQPTVKFVILIAGGDAKGSDLTPLKHVLNTKVNKLILIGKDAKLFAEMVPEDRVYFAKDMPDAVQYASKLVTQQVDSESLVLLSPACASLDMYSSYVARGEAFIDAVRACA</sequence>
<organism evidence="11 12">
    <name type="scientific">Aliikangiella marina</name>
    <dbReference type="NCBI Taxonomy" id="1712262"/>
    <lineage>
        <taxon>Bacteria</taxon>
        <taxon>Pseudomonadati</taxon>
        <taxon>Pseudomonadota</taxon>
        <taxon>Gammaproteobacteria</taxon>
        <taxon>Oceanospirillales</taxon>
        <taxon>Pleioneaceae</taxon>
        <taxon>Aliikangiella</taxon>
    </lineage>
</organism>
<evidence type="ECO:0000256" key="8">
    <source>
        <dbReference type="RuleBase" id="RU003664"/>
    </source>
</evidence>
<dbReference type="InterPro" id="IPR036615">
    <property type="entry name" value="Mur_ligase_C_dom_sf"/>
</dbReference>
<dbReference type="GO" id="GO:0008764">
    <property type="term" value="F:UDP-N-acetylmuramoylalanine-D-glutamate ligase activity"/>
    <property type="evidence" value="ECO:0007669"/>
    <property type="project" value="UniProtKB-UniRule"/>
</dbReference>
<comment type="pathway">
    <text evidence="2 7 8">Cell wall biogenesis; peptidoglycan biosynthesis.</text>
</comment>
<dbReference type="SUPFAM" id="SSF51984">
    <property type="entry name" value="MurCD N-terminal domain"/>
    <property type="match status" value="1"/>
</dbReference>
<accession>A0A545TDI9</accession>
<reference evidence="11 12" key="1">
    <citation type="submission" date="2019-06" db="EMBL/GenBank/DDBJ databases">
        <title>Draft genome of Aliikangiella marina GYP-15.</title>
        <authorList>
            <person name="Wang G."/>
        </authorList>
    </citation>
    <scope>NUCLEOTIDE SEQUENCE [LARGE SCALE GENOMIC DNA]</scope>
    <source>
        <strain evidence="11 12">GYP-15</strain>
    </source>
</reference>
<evidence type="ECO:0000313" key="11">
    <source>
        <dbReference type="EMBL" id="TQV75280.1"/>
    </source>
</evidence>
<dbReference type="PANTHER" id="PTHR43692:SF1">
    <property type="entry name" value="UDP-N-ACETYLMURAMOYLALANINE--D-GLUTAMATE LIGASE"/>
    <property type="match status" value="1"/>
</dbReference>
<evidence type="ECO:0000259" key="9">
    <source>
        <dbReference type="Pfam" id="PF02875"/>
    </source>
</evidence>
<dbReference type="InterPro" id="IPR004101">
    <property type="entry name" value="Mur_ligase_C"/>
</dbReference>
<keyword evidence="7 8" id="KW-0133">Cell shape</keyword>
<dbReference type="Gene3D" id="3.40.1190.10">
    <property type="entry name" value="Mur-like, catalytic domain"/>
    <property type="match status" value="1"/>
</dbReference>
<keyword evidence="7 8" id="KW-0573">Peptidoglycan synthesis</keyword>
<keyword evidence="4 7" id="KW-0436">Ligase</keyword>
<dbReference type="EC" id="6.3.2.9" evidence="7 8"/>
<dbReference type="GO" id="GO:0009252">
    <property type="term" value="P:peptidoglycan biosynthetic process"/>
    <property type="evidence" value="ECO:0007669"/>
    <property type="project" value="UniProtKB-UniRule"/>
</dbReference>
<dbReference type="OrthoDB" id="9809796at2"/>
<dbReference type="GO" id="GO:0005737">
    <property type="term" value="C:cytoplasm"/>
    <property type="evidence" value="ECO:0007669"/>
    <property type="project" value="UniProtKB-SubCell"/>
</dbReference>
<evidence type="ECO:0000256" key="5">
    <source>
        <dbReference type="ARBA" id="ARBA00022741"/>
    </source>
</evidence>
<protein>
    <recommendedName>
        <fullName evidence="7 8">UDP-N-acetylmuramoylalanine--D-glutamate ligase</fullName>
        <ecNumber evidence="7 8">6.3.2.9</ecNumber>
    </recommendedName>
    <alternativeName>
        <fullName evidence="7">D-glutamic acid-adding enzyme</fullName>
    </alternativeName>
    <alternativeName>
        <fullName evidence="7">UDP-N-acetylmuramoyl-L-alanyl-D-glutamate synthetase</fullName>
    </alternativeName>
</protein>
<feature type="domain" description="Mur ligase central" evidence="10">
    <location>
        <begin position="113"/>
        <end position="292"/>
    </location>
</feature>
<name>A0A545TDI9_9GAMM</name>
<evidence type="ECO:0000313" key="12">
    <source>
        <dbReference type="Proteomes" id="UP000317839"/>
    </source>
</evidence>
<comment type="subcellular location">
    <subcellularLocation>
        <location evidence="1 7 8">Cytoplasm</location>
    </subcellularLocation>
</comment>
<comment type="similarity">
    <text evidence="7">Belongs to the MurCDEF family.</text>
</comment>
<dbReference type="HAMAP" id="MF_00639">
    <property type="entry name" value="MurD"/>
    <property type="match status" value="1"/>
</dbReference>
<dbReference type="EMBL" id="VIKR01000002">
    <property type="protein sequence ID" value="TQV75280.1"/>
    <property type="molecule type" value="Genomic_DNA"/>
</dbReference>
<dbReference type="AlphaFoldDB" id="A0A545TDI9"/>
<dbReference type="Gene3D" id="3.90.190.20">
    <property type="entry name" value="Mur ligase, C-terminal domain"/>
    <property type="match status" value="1"/>
</dbReference>
<keyword evidence="7 8" id="KW-0961">Cell wall biogenesis/degradation</keyword>
<gene>
    <name evidence="7 11" type="primary">murD</name>
    <name evidence="11" type="ORF">FLL45_10110</name>
</gene>
<dbReference type="InterPro" id="IPR036565">
    <property type="entry name" value="Mur-like_cat_sf"/>
</dbReference>
<evidence type="ECO:0000256" key="2">
    <source>
        <dbReference type="ARBA" id="ARBA00004752"/>
    </source>
</evidence>
<dbReference type="SUPFAM" id="SSF53244">
    <property type="entry name" value="MurD-like peptide ligases, peptide-binding domain"/>
    <property type="match status" value="1"/>
</dbReference>
<dbReference type="InterPro" id="IPR005762">
    <property type="entry name" value="MurD"/>
</dbReference>
<dbReference type="NCBIfam" id="TIGR01087">
    <property type="entry name" value="murD"/>
    <property type="match status" value="1"/>
</dbReference>
<dbReference type="Pfam" id="PF08245">
    <property type="entry name" value="Mur_ligase_M"/>
    <property type="match status" value="1"/>
</dbReference>
<keyword evidence="6 7" id="KW-0067">ATP-binding</keyword>
<evidence type="ECO:0000256" key="4">
    <source>
        <dbReference type="ARBA" id="ARBA00022598"/>
    </source>
</evidence>
<comment type="caution">
    <text evidence="11">The sequence shown here is derived from an EMBL/GenBank/DDBJ whole genome shotgun (WGS) entry which is preliminary data.</text>
</comment>
<dbReference type="Pfam" id="PF21799">
    <property type="entry name" value="MurD-like_N"/>
    <property type="match status" value="1"/>
</dbReference>
<evidence type="ECO:0000256" key="6">
    <source>
        <dbReference type="ARBA" id="ARBA00022840"/>
    </source>
</evidence>
<keyword evidence="7 8" id="KW-0131">Cell cycle</keyword>
<evidence type="ECO:0000259" key="10">
    <source>
        <dbReference type="Pfam" id="PF08245"/>
    </source>
</evidence>
<evidence type="ECO:0000256" key="1">
    <source>
        <dbReference type="ARBA" id="ARBA00004496"/>
    </source>
</evidence>
<dbReference type="RefSeq" id="WP_142941896.1">
    <property type="nucleotide sequence ID" value="NZ_VIKR01000002.1"/>
</dbReference>
<feature type="domain" description="Mur ligase C-terminal" evidence="9">
    <location>
        <begin position="315"/>
        <end position="433"/>
    </location>
</feature>
<evidence type="ECO:0000256" key="7">
    <source>
        <dbReference type="HAMAP-Rule" id="MF_00639"/>
    </source>
</evidence>
<dbReference type="GO" id="GO:0051301">
    <property type="term" value="P:cell division"/>
    <property type="evidence" value="ECO:0007669"/>
    <property type="project" value="UniProtKB-KW"/>
</dbReference>
<keyword evidence="12" id="KW-1185">Reference proteome</keyword>
<keyword evidence="5 7" id="KW-0547">Nucleotide-binding</keyword>
<keyword evidence="7 8" id="KW-0132">Cell division</keyword>
<dbReference type="InterPro" id="IPR013221">
    <property type="entry name" value="Mur_ligase_cen"/>
</dbReference>
<proteinExistence type="inferred from homology"/>
<dbReference type="Pfam" id="PF02875">
    <property type="entry name" value="Mur_ligase_C"/>
    <property type="match status" value="1"/>
</dbReference>
<dbReference type="GO" id="GO:0008360">
    <property type="term" value="P:regulation of cell shape"/>
    <property type="evidence" value="ECO:0007669"/>
    <property type="project" value="UniProtKB-KW"/>
</dbReference>
<dbReference type="GO" id="GO:0071555">
    <property type="term" value="P:cell wall organization"/>
    <property type="evidence" value="ECO:0007669"/>
    <property type="project" value="UniProtKB-KW"/>
</dbReference>
<keyword evidence="3 7" id="KW-0963">Cytoplasm</keyword>